<sequence length="58" mass="6902">YSIQLFLLQFRSLSPSSVTSRRPEISTMQNSHTRTFLYLISRSHSQSLNTHQRQRQFC</sequence>
<keyword evidence="2" id="KW-1185">Reference proteome</keyword>
<accession>A0AAD7ZK39</accession>
<comment type="caution">
    <text evidence="1">The sequence shown here is derived from an EMBL/GenBank/DDBJ whole genome shotgun (WGS) entry which is preliminary data.</text>
</comment>
<feature type="non-terminal residue" evidence="1">
    <location>
        <position position="58"/>
    </location>
</feature>
<reference evidence="1" key="2">
    <citation type="submission" date="2023-05" db="EMBL/GenBank/DDBJ databases">
        <authorList>
            <person name="Fouks B."/>
        </authorList>
    </citation>
    <scope>NUCLEOTIDE SEQUENCE</scope>
    <source>
        <strain evidence="1">Stay&amp;Tobe</strain>
        <tissue evidence="1">Testes</tissue>
    </source>
</reference>
<dbReference type="AlphaFoldDB" id="A0AAD7ZK39"/>
<dbReference type="Proteomes" id="UP001233999">
    <property type="component" value="Unassembled WGS sequence"/>
</dbReference>
<protein>
    <submittedName>
        <fullName evidence="1">Uncharacterized protein</fullName>
    </submittedName>
</protein>
<evidence type="ECO:0000313" key="1">
    <source>
        <dbReference type="EMBL" id="KAJ9582170.1"/>
    </source>
</evidence>
<evidence type="ECO:0000313" key="2">
    <source>
        <dbReference type="Proteomes" id="UP001233999"/>
    </source>
</evidence>
<dbReference type="EMBL" id="JASPKZ010007822">
    <property type="protein sequence ID" value="KAJ9582170.1"/>
    <property type="molecule type" value="Genomic_DNA"/>
</dbReference>
<proteinExistence type="predicted"/>
<gene>
    <name evidence="1" type="ORF">L9F63_003512</name>
</gene>
<reference evidence="1" key="1">
    <citation type="journal article" date="2023" name="IScience">
        <title>Live-bearing cockroach genome reveals convergent evolutionary mechanisms linked to viviparity in insects and beyond.</title>
        <authorList>
            <person name="Fouks B."/>
            <person name="Harrison M.C."/>
            <person name="Mikhailova A.A."/>
            <person name="Marchal E."/>
            <person name="English S."/>
            <person name="Carruthers M."/>
            <person name="Jennings E.C."/>
            <person name="Chiamaka E.L."/>
            <person name="Frigard R.A."/>
            <person name="Pippel M."/>
            <person name="Attardo G.M."/>
            <person name="Benoit J.B."/>
            <person name="Bornberg-Bauer E."/>
            <person name="Tobe S.S."/>
        </authorList>
    </citation>
    <scope>NUCLEOTIDE SEQUENCE</scope>
    <source>
        <strain evidence="1">Stay&amp;Tobe</strain>
    </source>
</reference>
<feature type="non-terminal residue" evidence="1">
    <location>
        <position position="1"/>
    </location>
</feature>
<name>A0AAD7ZK39_DIPPU</name>
<organism evidence="1 2">
    <name type="scientific">Diploptera punctata</name>
    <name type="common">Pacific beetle cockroach</name>
    <dbReference type="NCBI Taxonomy" id="6984"/>
    <lineage>
        <taxon>Eukaryota</taxon>
        <taxon>Metazoa</taxon>
        <taxon>Ecdysozoa</taxon>
        <taxon>Arthropoda</taxon>
        <taxon>Hexapoda</taxon>
        <taxon>Insecta</taxon>
        <taxon>Pterygota</taxon>
        <taxon>Neoptera</taxon>
        <taxon>Polyneoptera</taxon>
        <taxon>Dictyoptera</taxon>
        <taxon>Blattodea</taxon>
        <taxon>Blaberoidea</taxon>
        <taxon>Blaberidae</taxon>
        <taxon>Diplopterinae</taxon>
        <taxon>Diploptera</taxon>
    </lineage>
</organism>